<dbReference type="RefSeq" id="WP_345508075.1">
    <property type="nucleotide sequence ID" value="NZ_BAABIW010000017.1"/>
</dbReference>
<evidence type="ECO:0000313" key="4">
    <source>
        <dbReference type="EMBL" id="GAA5030353.1"/>
    </source>
</evidence>
<evidence type="ECO:0000259" key="3">
    <source>
        <dbReference type="Pfam" id="PF07859"/>
    </source>
</evidence>
<dbReference type="EMBL" id="BAABIW010000017">
    <property type="protein sequence ID" value="GAA5030353.1"/>
    <property type="molecule type" value="Genomic_DNA"/>
</dbReference>
<protein>
    <submittedName>
        <fullName evidence="4">Alpha/beta hydrolase</fullName>
    </submittedName>
</protein>
<proteinExistence type="predicted"/>
<dbReference type="InterPro" id="IPR013094">
    <property type="entry name" value="AB_hydrolase_3"/>
</dbReference>
<evidence type="ECO:0000256" key="2">
    <source>
        <dbReference type="SAM" id="MobiDB-lite"/>
    </source>
</evidence>
<dbReference type="GO" id="GO:0016787">
    <property type="term" value="F:hydrolase activity"/>
    <property type="evidence" value="ECO:0007669"/>
    <property type="project" value="UniProtKB-KW"/>
</dbReference>
<dbReference type="Proteomes" id="UP001500427">
    <property type="component" value="Unassembled WGS sequence"/>
</dbReference>
<dbReference type="SUPFAM" id="SSF53474">
    <property type="entry name" value="alpha/beta-Hydrolases"/>
    <property type="match status" value="1"/>
</dbReference>
<keyword evidence="5" id="KW-1185">Reference proteome</keyword>
<sequence>MDDAVREFLATKPDSGSPDDPLPQRRRAILAASDELAARWTTPGPSGVAVRDVEIDGPDGADDTAAPLRLRVYDAGPAARHGVHVFLHGGGFWLGSVDEDVVDATCRERAATGCLVVSVEYRHAPEHPFPAAVEDGYAVLRWVAENASALGADSDTLSVGGVSAGATLAAALALAARDRGGPAVDLQVLEVPLLDLTLATLHASGVPDDYGLTAAEMAMCAEQYLSDPAQATDPLASPLLADDLSGLPGALVLTAELDPLRDDGARYAERLQEAGVPATHVRAPGMVHGSIVLTAEWEPARAWQARVHDALRAAHGGPRAAHAAPTRADRTGEPVPAEGRTT</sequence>
<evidence type="ECO:0000313" key="5">
    <source>
        <dbReference type="Proteomes" id="UP001500427"/>
    </source>
</evidence>
<accession>A0ABP9JHB8</accession>
<dbReference type="Gene3D" id="3.40.50.1820">
    <property type="entry name" value="alpha/beta hydrolase"/>
    <property type="match status" value="1"/>
</dbReference>
<feature type="compositionally biased region" description="Low complexity" evidence="2">
    <location>
        <begin position="314"/>
        <end position="326"/>
    </location>
</feature>
<gene>
    <name evidence="4" type="ORF">GCM10023258_27580</name>
</gene>
<feature type="domain" description="Alpha/beta hydrolase fold-3" evidence="3">
    <location>
        <begin position="85"/>
        <end position="290"/>
    </location>
</feature>
<dbReference type="InterPro" id="IPR029058">
    <property type="entry name" value="AB_hydrolase_fold"/>
</dbReference>
<organism evidence="4 5">
    <name type="scientific">Terrabacter aeriphilus</name>
    <dbReference type="NCBI Taxonomy" id="515662"/>
    <lineage>
        <taxon>Bacteria</taxon>
        <taxon>Bacillati</taxon>
        <taxon>Actinomycetota</taxon>
        <taxon>Actinomycetes</taxon>
        <taxon>Micrococcales</taxon>
        <taxon>Intrasporangiaceae</taxon>
        <taxon>Terrabacter</taxon>
    </lineage>
</organism>
<evidence type="ECO:0000256" key="1">
    <source>
        <dbReference type="ARBA" id="ARBA00022801"/>
    </source>
</evidence>
<dbReference type="InterPro" id="IPR050300">
    <property type="entry name" value="GDXG_lipolytic_enzyme"/>
</dbReference>
<name>A0ABP9JHB8_9MICO</name>
<feature type="region of interest" description="Disordered" evidence="2">
    <location>
        <begin position="314"/>
        <end position="342"/>
    </location>
</feature>
<dbReference type="Pfam" id="PF07859">
    <property type="entry name" value="Abhydrolase_3"/>
    <property type="match status" value="1"/>
</dbReference>
<keyword evidence="1 4" id="KW-0378">Hydrolase</keyword>
<dbReference type="PANTHER" id="PTHR48081:SF8">
    <property type="entry name" value="ALPHA_BETA HYDROLASE FOLD-3 DOMAIN-CONTAINING PROTEIN-RELATED"/>
    <property type="match status" value="1"/>
</dbReference>
<feature type="region of interest" description="Disordered" evidence="2">
    <location>
        <begin position="1"/>
        <end position="24"/>
    </location>
</feature>
<reference evidence="5" key="1">
    <citation type="journal article" date="2019" name="Int. J. Syst. Evol. Microbiol.">
        <title>The Global Catalogue of Microorganisms (GCM) 10K type strain sequencing project: providing services to taxonomists for standard genome sequencing and annotation.</title>
        <authorList>
            <consortium name="The Broad Institute Genomics Platform"/>
            <consortium name="The Broad Institute Genome Sequencing Center for Infectious Disease"/>
            <person name="Wu L."/>
            <person name="Ma J."/>
        </authorList>
    </citation>
    <scope>NUCLEOTIDE SEQUENCE [LARGE SCALE GENOMIC DNA]</scope>
    <source>
        <strain evidence="5">JCM 17687</strain>
    </source>
</reference>
<comment type="caution">
    <text evidence="4">The sequence shown here is derived from an EMBL/GenBank/DDBJ whole genome shotgun (WGS) entry which is preliminary data.</text>
</comment>
<dbReference type="PANTHER" id="PTHR48081">
    <property type="entry name" value="AB HYDROLASE SUPERFAMILY PROTEIN C4A8.06C"/>
    <property type="match status" value="1"/>
</dbReference>